<organism evidence="1 2">
    <name type="scientific">Grifola frondosa</name>
    <name type="common">Maitake</name>
    <name type="synonym">Polyporus frondosus</name>
    <dbReference type="NCBI Taxonomy" id="5627"/>
    <lineage>
        <taxon>Eukaryota</taxon>
        <taxon>Fungi</taxon>
        <taxon>Dikarya</taxon>
        <taxon>Basidiomycota</taxon>
        <taxon>Agaricomycotina</taxon>
        <taxon>Agaricomycetes</taxon>
        <taxon>Polyporales</taxon>
        <taxon>Grifolaceae</taxon>
        <taxon>Grifola</taxon>
    </lineage>
</organism>
<dbReference type="OrthoDB" id="2803067at2759"/>
<reference evidence="1 2" key="1">
    <citation type="submission" date="2016-03" db="EMBL/GenBank/DDBJ databases">
        <title>Whole genome sequencing of Grifola frondosa 9006-11.</title>
        <authorList>
            <person name="Min B."/>
            <person name="Park H."/>
            <person name="Kim J.-G."/>
            <person name="Cho H."/>
            <person name="Oh Y.-L."/>
            <person name="Kong W.-S."/>
            <person name="Choi I.-G."/>
        </authorList>
    </citation>
    <scope>NUCLEOTIDE SEQUENCE [LARGE SCALE GENOMIC DNA]</scope>
    <source>
        <strain evidence="1 2">9006-11</strain>
    </source>
</reference>
<evidence type="ECO:0000313" key="2">
    <source>
        <dbReference type="Proteomes" id="UP000092993"/>
    </source>
</evidence>
<proteinExistence type="predicted"/>
<keyword evidence="2" id="KW-1185">Reference proteome</keyword>
<gene>
    <name evidence="1" type="ORF">A0H81_06206</name>
</gene>
<protein>
    <submittedName>
        <fullName evidence="1">Uncharacterized protein</fullName>
    </submittedName>
</protein>
<evidence type="ECO:0000313" key="1">
    <source>
        <dbReference type="EMBL" id="OBZ74156.1"/>
    </source>
</evidence>
<dbReference type="EMBL" id="LUGG01000006">
    <property type="protein sequence ID" value="OBZ74156.1"/>
    <property type="molecule type" value="Genomic_DNA"/>
</dbReference>
<comment type="caution">
    <text evidence="1">The sequence shown here is derived from an EMBL/GenBank/DDBJ whole genome shotgun (WGS) entry which is preliminary data.</text>
</comment>
<accession>A0A1C7MCT1</accession>
<dbReference type="AlphaFoldDB" id="A0A1C7MCT1"/>
<dbReference type="Proteomes" id="UP000092993">
    <property type="component" value="Unassembled WGS sequence"/>
</dbReference>
<name>A0A1C7MCT1_GRIFR</name>
<sequence length="359" mass="40502">MMDDKHVLPDFKNVNIAWMDFNPMHHFHIAEELPNEAVGSLSPSLLQCFHATMIEVKTMAGRGFADDFRKLGDDVHDMRTAKKVASMFRFQKQRCDNLKMIFDHLKEVPMSSFDTLLWFRVCFSSAVMMKHGQHLANTPLWVDAPMAQVIHGSLQERLRRFSLTSRPILRPLKSYSAGHIGNFEKQQHRSSPQIAGPNHPRQELVDLTADDVLPASDNDHVIMVTTQATEHSVTDVGGVAVGADIEDNVSAEKQTKDAAMHGFSISVGMPSAYMAHKSLQMWTAHKKGKLTNHRIIPPLWVPPYAPGWASILKSCEGLTDDDHIGLVYVLPPIHIFFSAESPITEQHAHNWLRIRIFCF</sequence>